<dbReference type="InterPro" id="IPR014729">
    <property type="entry name" value="Rossmann-like_a/b/a_fold"/>
</dbReference>
<evidence type="ECO:0000256" key="1">
    <source>
        <dbReference type="ARBA" id="ARBA00012836"/>
    </source>
</evidence>
<dbReference type="Pfam" id="PF02637">
    <property type="entry name" value="GatB_Yqey"/>
    <property type="match status" value="1"/>
</dbReference>
<evidence type="ECO:0000256" key="10">
    <source>
        <dbReference type="ARBA" id="ARBA00048270"/>
    </source>
</evidence>
<dbReference type="SUPFAM" id="SSF89095">
    <property type="entry name" value="GatB/YqeY motif"/>
    <property type="match status" value="1"/>
</dbReference>
<evidence type="ECO:0000256" key="7">
    <source>
        <dbReference type="ARBA" id="ARBA00023146"/>
    </source>
</evidence>
<dbReference type="Gene3D" id="3.40.50.620">
    <property type="entry name" value="HUPs"/>
    <property type="match status" value="1"/>
</dbReference>
<feature type="region of interest" description="Disordered" evidence="11">
    <location>
        <begin position="565"/>
        <end position="601"/>
    </location>
</feature>
<dbReference type="Pfam" id="PF03950">
    <property type="entry name" value="tRNA-synt_1c_C"/>
    <property type="match status" value="1"/>
</dbReference>
<dbReference type="GO" id="GO:0016884">
    <property type="term" value="F:carbon-nitrogen ligase activity, with glutamine as amido-N-donor"/>
    <property type="evidence" value="ECO:0007669"/>
    <property type="project" value="InterPro"/>
</dbReference>
<accession>A0A381QWY2</accession>
<proteinExistence type="inferred from homology"/>
<dbReference type="InterPro" id="IPR020058">
    <property type="entry name" value="Glu/Gln-tRNA-synth_Ib_cat-dom"/>
</dbReference>
<evidence type="ECO:0000313" key="13">
    <source>
        <dbReference type="EMBL" id="SUZ83936.1"/>
    </source>
</evidence>
<organism evidence="13">
    <name type="scientific">marine metagenome</name>
    <dbReference type="NCBI Taxonomy" id="408172"/>
    <lineage>
        <taxon>unclassified sequences</taxon>
        <taxon>metagenomes</taxon>
        <taxon>ecological metagenomes</taxon>
    </lineage>
</organism>
<evidence type="ECO:0000256" key="2">
    <source>
        <dbReference type="ARBA" id="ARBA00022490"/>
    </source>
</evidence>
<dbReference type="InterPro" id="IPR049437">
    <property type="entry name" value="tRNA-synt_1c_C2"/>
</dbReference>
<dbReference type="InterPro" id="IPR020059">
    <property type="entry name" value="Glu/Gln-tRNA-synth_Ib_codon-bd"/>
</dbReference>
<dbReference type="EMBL" id="UINC01001572">
    <property type="protein sequence ID" value="SUZ83936.1"/>
    <property type="molecule type" value="Genomic_DNA"/>
</dbReference>
<evidence type="ECO:0000256" key="5">
    <source>
        <dbReference type="ARBA" id="ARBA00022840"/>
    </source>
</evidence>
<dbReference type="PANTHER" id="PTHR43097">
    <property type="entry name" value="GLUTAMINE-TRNA LIGASE"/>
    <property type="match status" value="1"/>
</dbReference>
<reference evidence="13" key="1">
    <citation type="submission" date="2018-05" db="EMBL/GenBank/DDBJ databases">
        <authorList>
            <person name="Lanie J.A."/>
            <person name="Ng W.-L."/>
            <person name="Kazmierczak K.M."/>
            <person name="Andrzejewski T.M."/>
            <person name="Davidsen T.M."/>
            <person name="Wayne K.J."/>
            <person name="Tettelin H."/>
            <person name="Glass J.I."/>
            <person name="Rusch D."/>
            <person name="Podicherti R."/>
            <person name="Tsui H.-C.T."/>
            <person name="Winkler M.E."/>
        </authorList>
    </citation>
    <scope>NUCLEOTIDE SEQUENCE</scope>
</reference>
<dbReference type="Pfam" id="PF20974">
    <property type="entry name" value="tRNA-synt_1c_C2"/>
    <property type="match status" value="1"/>
</dbReference>
<dbReference type="InterPro" id="IPR050132">
    <property type="entry name" value="Gln/Glu-tRNA_Ligase"/>
</dbReference>
<dbReference type="InterPro" id="IPR000924">
    <property type="entry name" value="Glu/Gln-tRNA-synth"/>
</dbReference>
<evidence type="ECO:0000256" key="6">
    <source>
        <dbReference type="ARBA" id="ARBA00022917"/>
    </source>
</evidence>
<dbReference type="FunFam" id="1.10.10.410:FF:000001">
    <property type="entry name" value="Aspartyl/glutamyl-tRNA(Asn/Gln) amidotransferase subunit B"/>
    <property type="match status" value="1"/>
</dbReference>
<dbReference type="PANTHER" id="PTHR43097:SF5">
    <property type="entry name" value="GLUTAMATE--TRNA LIGASE"/>
    <property type="match status" value="1"/>
</dbReference>
<dbReference type="GO" id="GO:0005829">
    <property type="term" value="C:cytosol"/>
    <property type="evidence" value="ECO:0007669"/>
    <property type="project" value="TreeGrafter"/>
</dbReference>
<dbReference type="PROSITE" id="PS00178">
    <property type="entry name" value="AA_TRNA_LIGASE_I"/>
    <property type="match status" value="1"/>
</dbReference>
<dbReference type="GO" id="GO:0005524">
    <property type="term" value="F:ATP binding"/>
    <property type="evidence" value="ECO:0007669"/>
    <property type="project" value="UniProtKB-KW"/>
</dbReference>
<feature type="domain" description="Asn/Gln amidotransferase" evidence="12">
    <location>
        <begin position="636"/>
        <end position="781"/>
    </location>
</feature>
<keyword evidence="6" id="KW-0648">Protein biosynthesis</keyword>
<dbReference type="SUPFAM" id="SSF50715">
    <property type="entry name" value="Ribosomal protein L25-like"/>
    <property type="match status" value="1"/>
</dbReference>
<dbReference type="NCBIfam" id="TIGR00440">
    <property type="entry name" value="glnS"/>
    <property type="match status" value="1"/>
</dbReference>
<evidence type="ECO:0000256" key="4">
    <source>
        <dbReference type="ARBA" id="ARBA00022741"/>
    </source>
</evidence>
<dbReference type="InterPro" id="IPR011035">
    <property type="entry name" value="Ribosomal_bL25/Gln-tRNA_synth"/>
</dbReference>
<comment type="catalytic activity">
    <reaction evidence="9">
        <text>L-glutamyl-tRNA(Gln) + L-glutamine + ATP + H2O = L-glutaminyl-tRNA(Gln) + L-glutamate + ADP + phosphate + H(+)</text>
        <dbReference type="Rhea" id="RHEA:17521"/>
        <dbReference type="Rhea" id="RHEA-COMP:9681"/>
        <dbReference type="Rhea" id="RHEA-COMP:9684"/>
        <dbReference type="ChEBI" id="CHEBI:15377"/>
        <dbReference type="ChEBI" id="CHEBI:15378"/>
        <dbReference type="ChEBI" id="CHEBI:29985"/>
        <dbReference type="ChEBI" id="CHEBI:30616"/>
        <dbReference type="ChEBI" id="CHEBI:43474"/>
        <dbReference type="ChEBI" id="CHEBI:58359"/>
        <dbReference type="ChEBI" id="CHEBI:78520"/>
        <dbReference type="ChEBI" id="CHEBI:78521"/>
        <dbReference type="ChEBI" id="CHEBI:456216"/>
    </reaction>
</comment>
<keyword evidence="2" id="KW-0963">Cytoplasm</keyword>
<dbReference type="Pfam" id="PF00749">
    <property type="entry name" value="tRNA-synt_1c"/>
    <property type="match status" value="1"/>
</dbReference>
<dbReference type="FunFam" id="3.40.50.620:FF:000037">
    <property type="entry name" value="Glutamine--tRNA ligase cytoplasmic"/>
    <property type="match status" value="1"/>
</dbReference>
<comment type="catalytic activity">
    <reaction evidence="8">
        <text>L-aspartyl-tRNA(Asn) + L-glutamine + ATP + H2O = L-asparaginyl-tRNA(Asn) + L-glutamate + ADP + phosphate + 2 H(+)</text>
        <dbReference type="Rhea" id="RHEA:14513"/>
        <dbReference type="Rhea" id="RHEA-COMP:9674"/>
        <dbReference type="Rhea" id="RHEA-COMP:9677"/>
        <dbReference type="ChEBI" id="CHEBI:15377"/>
        <dbReference type="ChEBI" id="CHEBI:15378"/>
        <dbReference type="ChEBI" id="CHEBI:29985"/>
        <dbReference type="ChEBI" id="CHEBI:30616"/>
        <dbReference type="ChEBI" id="CHEBI:43474"/>
        <dbReference type="ChEBI" id="CHEBI:58359"/>
        <dbReference type="ChEBI" id="CHEBI:78515"/>
        <dbReference type="ChEBI" id="CHEBI:78516"/>
        <dbReference type="ChEBI" id="CHEBI:456216"/>
    </reaction>
</comment>
<dbReference type="InterPro" id="IPR023168">
    <property type="entry name" value="GatB_Yqey_C_2"/>
</dbReference>
<dbReference type="GO" id="GO:0006425">
    <property type="term" value="P:glutaminyl-tRNA aminoacylation"/>
    <property type="evidence" value="ECO:0007669"/>
    <property type="project" value="InterPro"/>
</dbReference>
<comment type="catalytic activity">
    <reaction evidence="10">
        <text>tRNA(Gln) + L-glutamine + ATP = L-glutaminyl-tRNA(Gln) + AMP + diphosphate</text>
        <dbReference type="Rhea" id="RHEA:20121"/>
        <dbReference type="Rhea" id="RHEA-COMP:9662"/>
        <dbReference type="Rhea" id="RHEA-COMP:9681"/>
        <dbReference type="ChEBI" id="CHEBI:30616"/>
        <dbReference type="ChEBI" id="CHEBI:33019"/>
        <dbReference type="ChEBI" id="CHEBI:58359"/>
        <dbReference type="ChEBI" id="CHEBI:78442"/>
        <dbReference type="ChEBI" id="CHEBI:78521"/>
        <dbReference type="ChEBI" id="CHEBI:456215"/>
        <dbReference type="EC" id="6.1.1.18"/>
    </reaction>
</comment>
<dbReference type="Gene3D" id="2.40.240.10">
    <property type="entry name" value="Ribosomal Protein L25, Chain P"/>
    <property type="match status" value="2"/>
</dbReference>
<dbReference type="InterPro" id="IPR018027">
    <property type="entry name" value="Asn/Gln_amidotransferase"/>
</dbReference>
<keyword evidence="5" id="KW-0067">ATP-binding</keyword>
<keyword evidence="4" id="KW-0547">Nucleotide-binding</keyword>
<dbReference type="AlphaFoldDB" id="A0A381QWY2"/>
<dbReference type="HAMAP" id="MF_00126">
    <property type="entry name" value="Gln_tRNA_synth"/>
    <property type="match status" value="1"/>
</dbReference>
<evidence type="ECO:0000256" key="8">
    <source>
        <dbReference type="ARBA" id="ARBA00047380"/>
    </source>
</evidence>
<keyword evidence="3" id="KW-0436">Ligase</keyword>
<keyword evidence="7" id="KW-0030">Aminoacyl-tRNA synthetase</keyword>
<evidence type="ECO:0000256" key="3">
    <source>
        <dbReference type="ARBA" id="ARBA00022598"/>
    </source>
</evidence>
<evidence type="ECO:0000259" key="12">
    <source>
        <dbReference type="SMART" id="SM00845"/>
    </source>
</evidence>
<dbReference type="InterPro" id="IPR001412">
    <property type="entry name" value="aa-tRNA-synth_I_CS"/>
</dbReference>
<protein>
    <recommendedName>
        <fullName evidence="1">glutamine--tRNA ligase</fullName>
        <ecNumber evidence="1">6.1.1.18</ecNumber>
    </recommendedName>
</protein>
<dbReference type="NCBIfam" id="NF011291">
    <property type="entry name" value="PRK14703.1"/>
    <property type="match status" value="1"/>
</dbReference>
<dbReference type="InterPro" id="IPR022861">
    <property type="entry name" value="Gln_tRNA_ligase_bac"/>
</dbReference>
<name>A0A381QWY2_9ZZZZ</name>
<sequence length="783" mass="88298">MSREVTNPKPGADFIRQIVAEDTESGRYGGRVVTRFPPEPNGFMHIGHAKSVCLNFGVAKEFGGVCHLRYDDTNPEGENEAFVVGFQEDIRWLGFDWGEHLYFASDYFERMYDCAVILIEKGLAYVDSESEEEIREGRGTVTKAGTPGRYRDRTVDENLDLFRRMREGEFEGGTHVLRAKIDLESANMLMRDPVLYRIRHASHYRQGDEWCIYPMYDYAHCLEDAFEDVTHSICTLEFENNRELYDWVLDNVGFEEPRTHQYEFARLDLEHAVLSKRRIIPLVEAGIVSGWDDPRLSTVRGIRRRGVPPEALRLFCKMIGVAKAQSVVDIGKLEYAIREVLNQAAPRVMAVLDPIKIVLTDYPDGQTEEFEAPYFPHDVPREGTRMVPFSNELFIERTDFEEDPPPGFRRLVPGGEVRLRHAYVVRCEKVVRDKAGQLMELHCTHDSESRGGKGTAGRKVKGTIQWVSSAHALTAEIRMYDHLFLEIPESDSDEDEEIVSRINPDSLRILEGAKVEPSIGDDSPDTRYQFERTGYFWKDPTDGVGEELVFNRIVSLKDSWSRSTAKSDVKVPKGKSGSEKVMNKPKRPEKPAVNESREAARAADPQLMARFERYSDGLGLTLEQADLLTTSPEVSEFFEKALAVYDEPAEVAGWITTDVRGLLGARRLKDLTFDGEGLGQLVALVAADRLSRRAGKDVLARMIDEGGDPHQLIVEMGLEKVSDRSALESVIEEIFAAWPEKVIEYQAGKSGLIGMFVGEVMKSTNGAADPKVARELLLKKLGG</sequence>
<dbReference type="SUPFAM" id="SSF52374">
    <property type="entry name" value="Nucleotidylyl transferase"/>
    <property type="match status" value="1"/>
</dbReference>
<dbReference type="EC" id="6.1.1.18" evidence="1"/>
<evidence type="ECO:0000256" key="9">
    <source>
        <dbReference type="ARBA" id="ARBA00047913"/>
    </source>
</evidence>
<dbReference type="GO" id="GO:0004819">
    <property type="term" value="F:glutamine-tRNA ligase activity"/>
    <property type="evidence" value="ECO:0007669"/>
    <property type="project" value="UniProtKB-EC"/>
</dbReference>
<dbReference type="PRINTS" id="PR00987">
    <property type="entry name" value="TRNASYNTHGLU"/>
</dbReference>
<evidence type="ECO:0000256" key="11">
    <source>
        <dbReference type="SAM" id="MobiDB-lite"/>
    </source>
</evidence>
<dbReference type="InterPro" id="IPR020056">
    <property type="entry name" value="Rbsml_bL25/Gln-tRNA_synth_N"/>
</dbReference>
<dbReference type="InterPro" id="IPR003789">
    <property type="entry name" value="Asn/Gln_tRNA_amidoTrase-B-like"/>
</dbReference>
<dbReference type="InterPro" id="IPR004514">
    <property type="entry name" value="Gln-tRNA-synth"/>
</dbReference>
<dbReference type="SMART" id="SM00845">
    <property type="entry name" value="GatB_Yqey"/>
    <property type="match status" value="1"/>
</dbReference>
<gene>
    <name evidence="13" type="ORF">METZ01_LOCUS36790</name>
</gene>
<dbReference type="Gene3D" id="1.10.10.410">
    <property type="match status" value="1"/>
</dbReference>